<dbReference type="SMART" id="SM00184">
    <property type="entry name" value="RING"/>
    <property type="match status" value="1"/>
</dbReference>
<dbReference type="CDD" id="cd16536">
    <property type="entry name" value="RING-HC_RNF10"/>
    <property type="match status" value="1"/>
</dbReference>
<dbReference type="Proteomes" id="UP000193218">
    <property type="component" value="Unassembled WGS sequence"/>
</dbReference>
<gene>
    <name evidence="9" type="ORF">BD324DRAFT_636206</name>
</gene>
<dbReference type="Gene3D" id="3.30.40.10">
    <property type="entry name" value="Zinc/RING finger domain, C3HC4 (zinc finger)"/>
    <property type="match status" value="1"/>
</dbReference>
<dbReference type="GO" id="GO:0005737">
    <property type="term" value="C:cytoplasm"/>
    <property type="evidence" value="ECO:0007669"/>
    <property type="project" value="UniProtKB-SubCell"/>
</dbReference>
<feature type="compositionally biased region" description="Basic and acidic residues" evidence="7">
    <location>
        <begin position="493"/>
        <end position="516"/>
    </location>
</feature>
<dbReference type="GO" id="GO:0045944">
    <property type="term" value="P:positive regulation of transcription by RNA polymerase II"/>
    <property type="evidence" value="ECO:0007669"/>
    <property type="project" value="TreeGrafter"/>
</dbReference>
<evidence type="ECO:0000256" key="7">
    <source>
        <dbReference type="SAM" id="MobiDB-lite"/>
    </source>
</evidence>
<evidence type="ECO:0000256" key="3">
    <source>
        <dbReference type="ARBA" id="ARBA00022723"/>
    </source>
</evidence>
<evidence type="ECO:0000256" key="1">
    <source>
        <dbReference type="ARBA" id="ARBA00004496"/>
    </source>
</evidence>
<feature type="domain" description="RING-type" evidence="8">
    <location>
        <begin position="145"/>
        <end position="187"/>
    </location>
</feature>
<evidence type="ECO:0000313" key="9">
    <source>
        <dbReference type="EMBL" id="ORX34515.1"/>
    </source>
</evidence>
<dbReference type="AlphaFoldDB" id="A0A1Y1UBQ8"/>
<dbReference type="GeneID" id="33558687"/>
<feature type="region of interest" description="Disordered" evidence="7">
    <location>
        <begin position="354"/>
        <end position="385"/>
    </location>
</feature>
<keyword evidence="5" id="KW-0862">Zinc</keyword>
<evidence type="ECO:0000256" key="4">
    <source>
        <dbReference type="ARBA" id="ARBA00022771"/>
    </source>
</evidence>
<dbReference type="SUPFAM" id="SSF57850">
    <property type="entry name" value="RING/U-box"/>
    <property type="match status" value="1"/>
</dbReference>
<proteinExistence type="predicted"/>
<dbReference type="InterPro" id="IPR039739">
    <property type="entry name" value="MAG2/RNF10"/>
</dbReference>
<dbReference type="InterPro" id="IPR013083">
    <property type="entry name" value="Znf_RING/FYVE/PHD"/>
</dbReference>
<dbReference type="InterPro" id="IPR017907">
    <property type="entry name" value="Znf_RING_CS"/>
</dbReference>
<dbReference type="PANTHER" id="PTHR12983:SF9">
    <property type="entry name" value="E3 UBIQUITIN-PROTEIN LIGASE RNF10"/>
    <property type="match status" value="1"/>
</dbReference>
<dbReference type="GO" id="GO:0008270">
    <property type="term" value="F:zinc ion binding"/>
    <property type="evidence" value="ECO:0007669"/>
    <property type="project" value="UniProtKB-KW"/>
</dbReference>
<dbReference type="PANTHER" id="PTHR12983">
    <property type="entry name" value="RING FINGER 10 FAMILY MEMBER"/>
    <property type="match status" value="1"/>
</dbReference>
<dbReference type="InterPro" id="IPR018957">
    <property type="entry name" value="Znf_C3HC4_RING-type"/>
</dbReference>
<keyword evidence="10" id="KW-1185">Reference proteome</keyword>
<dbReference type="RefSeq" id="XP_021868778.1">
    <property type="nucleotide sequence ID" value="XM_022016878.1"/>
</dbReference>
<protein>
    <recommendedName>
        <fullName evidence="8">RING-type domain-containing protein</fullName>
    </recommendedName>
</protein>
<dbReference type="InterPro" id="IPR001841">
    <property type="entry name" value="Znf_RING"/>
</dbReference>
<evidence type="ECO:0000259" key="8">
    <source>
        <dbReference type="PROSITE" id="PS50089"/>
    </source>
</evidence>
<keyword evidence="2" id="KW-0963">Cytoplasm</keyword>
<sequence>MSTPLKPTLNMSDTVNPSQWLNFSLPPRPRPTGPQGVPRRSRKAEGWRAGIMSRERYVQANFRFVLKPTETLSYGAHFADPDIPLHWPNILQVLVPTFSAFSVAQGFVSEDADDLSVDEDELDAMPEEAAERRRRVEEERRGRMCPICLGKPVSGRMTKCGHIFCFPCILHYIQLSDIPKSAKCPICGDTVHEGMLKSVKYLDAKAIMQDARAEHESEHELVVGHLDGLEDASESRSNRPEQISMRLIQRPQMTTLALPASTTWPSDAIPPHTAPWYFLPDVLSHSRFMLASPDYMLSELNRELDELKSEWDLLRGDDLGRDFVRAAKAKVERQIGKVRDELMTDAVHRSELSSREAWSCETSEPSRPDEGTRKSRRRQAAPVAPEPGSSYYFYQSTLGANVFLHPLDIRILLSHFKSYSLFPRSLSFKSSGFDPGTVNEDLRKRCKYLGHLPAGTEVIFVEAELEDIVGKEGLAAFEQPLRTRREKRRARVRKEDRAKTRWEQQERAKVPRGVSRDEQALAEALTASETLWTDFGSSLGAGSSRLGPSPGTSPTWGDAGRTFASTLSSAAIPKKRVERGERREAQEDVNAVWDAFNSITIRESEKGGGEAPTHGGRKGGKKGAKKTLVLGGGGRGAR</sequence>
<dbReference type="FunCoup" id="A0A1Y1UBQ8">
    <property type="interactions" value="285"/>
</dbReference>
<evidence type="ECO:0000256" key="2">
    <source>
        <dbReference type="ARBA" id="ARBA00022490"/>
    </source>
</evidence>
<feature type="region of interest" description="Disordered" evidence="7">
    <location>
        <begin position="488"/>
        <end position="516"/>
    </location>
</feature>
<feature type="compositionally biased region" description="Basic and acidic residues" evidence="7">
    <location>
        <begin position="364"/>
        <end position="373"/>
    </location>
</feature>
<dbReference type="GO" id="GO:0000976">
    <property type="term" value="F:transcription cis-regulatory region binding"/>
    <property type="evidence" value="ECO:0007669"/>
    <property type="project" value="TreeGrafter"/>
</dbReference>
<organism evidence="9 10">
    <name type="scientific">Kockovaella imperatae</name>
    <dbReference type="NCBI Taxonomy" id="4999"/>
    <lineage>
        <taxon>Eukaryota</taxon>
        <taxon>Fungi</taxon>
        <taxon>Dikarya</taxon>
        <taxon>Basidiomycota</taxon>
        <taxon>Agaricomycotina</taxon>
        <taxon>Tremellomycetes</taxon>
        <taxon>Tremellales</taxon>
        <taxon>Cuniculitremaceae</taxon>
        <taxon>Kockovaella</taxon>
    </lineage>
</organism>
<evidence type="ECO:0000313" key="10">
    <source>
        <dbReference type="Proteomes" id="UP000193218"/>
    </source>
</evidence>
<keyword evidence="3" id="KW-0479">Metal-binding</keyword>
<feature type="compositionally biased region" description="Low complexity" evidence="7">
    <location>
        <begin position="540"/>
        <end position="550"/>
    </location>
</feature>
<dbReference type="EMBL" id="NBSH01000014">
    <property type="protein sequence ID" value="ORX34515.1"/>
    <property type="molecule type" value="Genomic_DNA"/>
</dbReference>
<dbReference type="PROSITE" id="PS00518">
    <property type="entry name" value="ZF_RING_1"/>
    <property type="match status" value="1"/>
</dbReference>
<dbReference type="PROSITE" id="PS50089">
    <property type="entry name" value="ZF_RING_2"/>
    <property type="match status" value="1"/>
</dbReference>
<feature type="region of interest" description="Disordered" evidence="7">
    <location>
        <begin position="21"/>
        <end position="45"/>
    </location>
</feature>
<dbReference type="OrthoDB" id="302966at2759"/>
<reference evidence="9 10" key="1">
    <citation type="submission" date="2017-03" db="EMBL/GenBank/DDBJ databases">
        <title>Widespread Adenine N6-methylation of Active Genes in Fungi.</title>
        <authorList>
            <consortium name="DOE Joint Genome Institute"/>
            <person name="Mondo S.J."/>
            <person name="Dannebaum R.O."/>
            <person name="Kuo R.C."/>
            <person name="Louie K.B."/>
            <person name="Bewick A.J."/>
            <person name="Labutti K."/>
            <person name="Haridas S."/>
            <person name="Kuo A."/>
            <person name="Salamov A."/>
            <person name="Ahrendt S.R."/>
            <person name="Lau R."/>
            <person name="Bowen B.P."/>
            <person name="Lipzen A."/>
            <person name="Sullivan W."/>
            <person name="Andreopoulos W.B."/>
            <person name="Clum A."/>
            <person name="Lindquist E."/>
            <person name="Daum C."/>
            <person name="Northen T.R."/>
            <person name="Ramamoorthy G."/>
            <person name="Schmitz R.J."/>
            <person name="Gryganskyi A."/>
            <person name="Culley D."/>
            <person name="Magnuson J."/>
            <person name="James T.Y."/>
            <person name="O'Malley M.A."/>
            <person name="Stajich J.E."/>
            <person name="Spatafora J.W."/>
            <person name="Visel A."/>
            <person name="Grigoriev I.V."/>
        </authorList>
    </citation>
    <scope>NUCLEOTIDE SEQUENCE [LARGE SCALE GENOMIC DNA]</scope>
    <source>
        <strain evidence="9 10">NRRL Y-17943</strain>
    </source>
</reference>
<evidence type="ECO:0000256" key="6">
    <source>
        <dbReference type="PROSITE-ProRule" id="PRU00175"/>
    </source>
</evidence>
<comment type="caution">
    <text evidence="9">The sequence shown here is derived from an EMBL/GenBank/DDBJ whole genome shotgun (WGS) entry which is preliminary data.</text>
</comment>
<evidence type="ECO:0000256" key="5">
    <source>
        <dbReference type="ARBA" id="ARBA00022833"/>
    </source>
</evidence>
<dbReference type="InParanoid" id="A0A1Y1UBQ8"/>
<feature type="region of interest" description="Disordered" evidence="7">
    <location>
        <begin position="540"/>
        <end position="561"/>
    </location>
</feature>
<feature type="region of interest" description="Disordered" evidence="7">
    <location>
        <begin position="601"/>
        <end position="638"/>
    </location>
</feature>
<comment type="subcellular location">
    <subcellularLocation>
        <location evidence="1">Cytoplasm</location>
    </subcellularLocation>
</comment>
<accession>A0A1Y1UBQ8</accession>
<keyword evidence="4 6" id="KW-0863">Zinc-finger</keyword>
<name>A0A1Y1UBQ8_9TREE</name>
<feature type="compositionally biased region" description="Basic residues" evidence="7">
    <location>
        <begin position="615"/>
        <end position="625"/>
    </location>
</feature>
<dbReference type="Pfam" id="PF00097">
    <property type="entry name" value="zf-C3HC4"/>
    <property type="match status" value="1"/>
</dbReference>